<dbReference type="EMBL" id="KY623659">
    <property type="protein sequence ID" value="ASD48445.1"/>
    <property type="molecule type" value="Genomic_DNA"/>
</dbReference>
<accession>A0A1Z3MKZ8</accession>
<geneLocation type="plasmid" evidence="1">
    <name>pGZAF1_VIM</name>
</geneLocation>
<keyword evidence="1" id="KW-0614">Plasmid</keyword>
<protein>
    <submittedName>
        <fullName evidence="1">Uncharacterized protein</fullName>
    </submittedName>
</protein>
<proteinExistence type="predicted"/>
<sequence>MSKQVSAVDLGLLTFSLLMRPHVVGELDTPEKYQAFMTDLAKLICEHCGGEVLYQATRPDGSNWMIGIHGNDSLPEDGGVWKDIDPEGELFVTDGPVKEPCYEHGHWYLREDDGALFIVPDDRHGLAETYGPDDETLDKLNDIYRSLEQRYKQPDWFDKVDTHIVQTCAVLTFIPEYLRRFDPISGWYTA</sequence>
<reference evidence="1" key="1">
    <citation type="submission" date="2017-02" db="EMBL/GenBank/DDBJ databases">
        <title>Emergence of VIM metallo-beta-lactamase producing Alcaligenes faecalis in GAZA, Palestine.</title>
        <authorList>
            <person name="Al Laham N."/>
            <person name="Chavda K."/>
            <person name="Cienfuegos V."/>
            <person name="Kreiswirth B."/>
            <person name="Chen L."/>
        </authorList>
    </citation>
    <scope>NUCLEOTIDE SEQUENCE</scope>
    <source>
        <strain evidence="1">GZAF1</strain>
        <plasmid evidence="1">pGZAF1_VIM</plasmid>
    </source>
</reference>
<evidence type="ECO:0000313" key="1">
    <source>
        <dbReference type="EMBL" id="ASD48445.1"/>
    </source>
</evidence>
<dbReference type="RefSeq" id="WP_086069297.1">
    <property type="nucleotide sequence ID" value="NZ_CP039545.1"/>
</dbReference>
<dbReference type="AlphaFoldDB" id="A0A1Z3MKZ8"/>
<organism evidence="1">
    <name type="scientific">Alcaligenes faecalis</name>
    <dbReference type="NCBI Taxonomy" id="511"/>
    <lineage>
        <taxon>Bacteria</taxon>
        <taxon>Pseudomonadati</taxon>
        <taxon>Pseudomonadota</taxon>
        <taxon>Betaproteobacteria</taxon>
        <taxon>Burkholderiales</taxon>
        <taxon>Alcaligenaceae</taxon>
        <taxon>Alcaligenes</taxon>
    </lineage>
</organism>
<name>A0A1Z3MKZ8_ALCFA</name>